<comment type="caution">
    <text evidence="1">The sequence shown here is derived from an EMBL/GenBank/DDBJ whole genome shotgun (WGS) entry which is preliminary data.</text>
</comment>
<dbReference type="GeneID" id="96954151"/>
<accession>A0ABD5ZYR0</accession>
<dbReference type="EMBL" id="JBHTAT010000001">
    <property type="protein sequence ID" value="MFC7255778.1"/>
    <property type="molecule type" value="Genomic_DNA"/>
</dbReference>
<dbReference type="Proteomes" id="UP001596434">
    <property type="component" value="Unassembled WGS sequence"/>
</dbReference>
<keyword evidence="2" id="KW-1185">Reference proteome</keyword>
<gene>
    <name evidence="1" type="ORF">ACFQKE_10830</name>
</gene>
<protein>
    <submittedName>
        <fullName evidence="1">Uncharacterized protein</fullName>
    </submittedName>
</protein>
<dbReference type="AlphaFoldDB" id="A0ABD5ZYR0"/>
<sequence length="83" mass="8858">MVGADSDGTATANALTLHEGVVLAGGHRQRFDAANKAVAVITVKLFLSRATAAVHFTKIANTPIIFRPSQTASRGRETFFMTR</sequence>
<dbReference type="RefSeq" id="WP_379704059.1">
    <property type="nucleotide sequence ID" value="NZ_JBHTAT010000001.1"/>
</dbReference>
<evidence type="ECO:0000313" key="2">
    <source>
        <dbReference type="Proteomes" id="UP001596434"/>
    </source>
</evidence>
<proteinExistence type="predicted"/>
<organism evidence="1 2">
    <name type="scientific">Haloplanus litoreus</name>
    <dbReference type="NCBI Taxonomy" id="767515"/>
    <lineage>
        <taxon>Archaea</taxon>
        <taxon>Methanobacteriati</taxon>
        <taxon>Methanobacteriota</taxon>
        <taxon>Stenosarchaea group</taxon>
        <taxon>Halobacteria</taxon>
        <taxon>Halobacteriales</taxon>
        <taxon>Haloferacaceae</taxon>
        <taxon>Haloplanus</taxon>
    </lineage>
</organism>
<reference evidence="1 2" key="1">
    <citation type="journal article" date="2019" name="Int. J. Syst. Evol. Microbiol.">
        <title>The Global Catalogue of Microorganisms (GCM) 10K type strain sequencing project: providing services to taxonomists for standard genome sequencing and annotation.</title>
        <authorList>
            <consortium name="The Broad Institute Genomics Platform"/>
            <consortium name="The Broad Institute Genome Sequencing Center for Infectious Disease"/>
            <person name="Wu L."/>
            <person name="Ma J."/>
        </authorList>
    </citation>
    <scope>NUCLEOTIDE SEQUENCE [LARGE SCALE GENOMIC DNA]</scope>
    <source>
        <strain evidence="1 2">GX21</strain>
    </source>
</reference>
<evidence type="ECO:0000313" key="1">
    <source>
        <dbReference type="EMBL" id="MFC7255778.1"/>
    </source>
</evidence>
<name>A0ABD5ZYR0_9EURY</name>